<dbReference type="InParanoid" id="Q02CV1"/>
<organism evidence="2">
    <name type="scientific">Solibacter usitatus (strain Ellin6076)</name>
    <dbReference type="NCBI Taxonomy" id="234267"/>
    <lineage>
        <taxon>Bacteria</taxon>
        <taxon>Pseudomonadati</taxon>
        <taxon>Acidobacteriota</taxon>
        <taxon>Terriglobia</taxon>
        <taxon>Bryobacterales</taxon>
        <taxon>Solibacteraceae</taxon>
        <taxon>Candidatus Solibacter</taxon>
    </lineage>
</organism>
<feature type="chain" id="PRO_5004163910" description="Lipocalin-like domain-containing protein" evidence="1">
    <location>
        <begin position="18"/>
        <end position="255"/>
    </location>
</feature>
<evidence type="ECO:0000313" key="2">
    <source>
        <dbReference type="EMBL" id="ABJ81115.1"/>
    </source>
</evidence>
<gene>
    <name evidence="2" type="ordered locus">Acid_0100</name>
</gene>
<reference evidence="2" key="1">
    <citation type="submission" date="2006-10" db="EMBL/GenBank/DDBJ databases">
        <title>Complete sequence of Solibacter usitatus Ellin6076.</title>
        <authorList>
            <consortium name="US DOE Joint Genome Institute"/>
            <person name="Copeland A."/>
            <person name="Lucas S."/>
            <person name="Lapidus A."/>
            <person name="Barry K."/>
            <person name="Detter J.C."/>
            <person name="Glavina del Rio T."/>
            <person name="Hammon N."/>
            <person name="Israni S."/>
            <person name="Dalin E."/>
            <person name="Tice H."/>
            <person name="Pitluck S."/>
            <person name="Thompson L.S."/>
            <person name="Brettin T."/>
            <person name="Bruce D."/>
            <person name="Han C."/>
            <person name="Tapia R."/>
            <person name="Gilna P."/>
            <person name="Schmutz J."/>
            <person name="Larimer F."/>
            <person name="Land M."/>
            <person name="Hauser L."/>
            <person name="Kyrpides N."/>
            <person name="Mikhailova N."/>
            <person name="Janssen P.H."/>
            <person name="Kuske C.R."/>
            <person name="Richardson P."/>
        </authorList>
    </citation>
    <scope>NUCLEOTIDE SEQUENCE</scope>
    <source>
        <strain evidence="2">Ellin6076</strain>
    </source>
</reference>
<dbReference type="STRING" id="234267.Acid_0100"/>
<sequence length="255" mass="27420" precursor="true">MRNALLLAICCCGMATAADAPYAGKWKMNVARSDFGDTTMTYEQVPGDGLRFTADGLSYNFKTDGKDNMTPWGFTMAWKEGNNGSWETVERTNGKVTATSTVSISSDDKTLTIKTKRVKADGKTSDDAMVFQRVSGGPGLVGKWKTKNLKTSSPETLTLTPKGNNGVVILLGNEGASCDARFDGKDYPATGSMWPAGWTCLVTKSGARGIDLTWKKDGKDMYKSTLTASTDGKVLTEIGSAAGANEQFKVVYERH</sequence>
<dbReference type="OrthoDB" id="117838at2"/>
<name>Q02CV1_SOLUE</name>
<dbReference type="KEGG" id="sus:Acid_0100"/>
<proteinExistence type="predicted"/>
<dbReference type="HOGENOM" id="CLU_1089479_0_0_0"/>
<dbReference type="eggNOG" id="ENOG502ZR7G">
    <property type="taxonomic scope" value="Bacteria"/>
</dbReference>
<evidence type="ECO:0000256" key="1">
    <source>
        <dbReference type="SAM" id="SignalP"/>
    </source>
</evidence>
<feature type="signal peptide" evidence="1">
    <location>
        <begin position="1"/>
        <end position="17"/>
    </location>
</feature>
<dbReference type="EMBL" id="CP000473">
    <property type="protein sequence ID" value="ABJ81115.1"/>
    <property type="molecule type" value="Genomic_DNA"/>
</dbReference>
<evidence type="ECO:0008006" key="3">
    <source>
        <dbReference type="Google" id="ProtNLM"/>
    </source>
</evidence>
<accession>Q02CV1</accession>
<protein>
    <recommendedName>
        <fullName evidence="3">Lipocalin-like domain-containing protein</fullName>
    </recommendedName>
</protein>
<dbReference type="AlphaFoldDB" id="Q02CV1"/>
<keyword evidence="1" id="KW-0732">Signal</keyword>